<accession>A0A327JHX1</accession>
<keyword evidence="6" id="KW-1185">Reference proteome</keyword>
<protein>
    <recommendedName>
        <fullName evidence="4">Multidrug resistance protein MdtA-like barrel-sandwich hybrid domain-containing protein</fullName>
    </recommendedName>
</protein>
<keyword evidence="2" id="KW-0175">Coiled coil</keyword>
<dbReference type="Gene3D" id="2.40.420.20">
    <property type="match status" value="1"/>
</dbReference>
<dbReference type="PANTHER" id="PTHR30469">
    <property type="entry name" value="MULTIDRUG RESISTANCE PROTEIN MDTA"/>
    <property type="match status" value="1"/>
</dbReference>
<dbReference type="AlphaFoldDB" id="A0A327JHX1"/>
<dbReference type="Pfam" id="PF25917">
    <property type="entry name" value="BSH_RND"/>
    <property type="match status" value="1"/>
</dbReference>
<dbReference type="RefSeq" id="WP_111435674.1">
    <property type="nucleotide sequence ID" value="NZ_JACIGG010000015.1"/>
</dbReference>
<comment type="caution">
    <text evidence="5">The sequence shown here is derived from an EMBL/GenBank/DDBJ whole genome shotgun (WGS) entry which is preliminary data.</text>
</comment>
<gene>
    <name evidence="5" type="ORF">CH339_17430</name>
</gene>
<evidence type="ECO:0000259" key="4">
    <source>
        <dbReference type="Pfam" id="PF25917"/>
    </source>
</evidence>
<dbReference type="Proteomes" id="UP000249299">
    <property type="component" value="Unassembled WGS sequence"/>
</dbReference>
<evidence type="ECO:0000313" key="5">
    <source>
        <dbReference type="EMBL" id="RAI25581.1"/>
    </source>
</evidence>
<feature type="signal peptide" evidence="3">
    <location>
        <begin position="1"/>
        <end position="19"/>
    </location>
</feature>
<sequence length="389" mass="41647">MTLTLPQKLVLAVCATVVAAPAALPAAAQERYVTADVSEVGSTSLIGGSVIPYKEVVLSAMVPGQVRLLAGREGDAFQQNALMVQIDDADLQARRRSAVASLQAAEAALRQAQVQYNRELISPQINRGMSRSTGMAMPQMFDNFFARPFSSGVGASNPWVERYADLHSQQSGMEQAQSQIMQARAQLEEIDTKIRDARVVAPFPGTIVARMIEEGDTVQPGQPLLKFAYVDYLRIQAEVPVKLVGNLYQNMFVPARLDVGGGIEVNARVAQIFPVADQSRHTVTVKFDLPRGIPAAPGVYAELRLPNGSVNATSLPTVPRSALIQRGSLFGVFVRGGDGEPTLKMVRVGGDAGDDRVTILSGLKGGEEVVVNPTASTGRRPNARAETNN</sequence>
<dbReference type="InterPro" id="IPR058625">
    <property type="entry name" value="MdtA-like_BSH"/>
</dbReference>
<dbReference type="PANTHER" id="PTHR30469:SF38">
    <property type="entry name" value="HLYD FAMILY SECRETION PROTEIN"/>
    <property type="match status" value="1"/>
</dbReference>
<feature type="domain" description="Multidrug resistance protein MdtA-like barrel-sandwich hybrid" evidence="4">
    <location>
        <begin position="56"/>
        <end position="223"/>
    </location>
</feature>
<dbReference type="Gene3D" id="2.40.30.170">
    <property type="match status" value="1"/>
</dbReference>
<proteinExistence type="inferred from homology"/>
<dbReference type="Gene3D" id="1.10.287.470">
    <property type="entry name" value="Helix hairpin bin"/>
    <property type="match status" value="2"/>
</dbReference>
<evidence type="ECO:0000256" key="3">
    <source>
        <dbReference type="SAM" id="SignalP"/>
    </source>
</evidence>
<comment type="similarity">
    <text evidence="1">Belongs to the membrane fusion protein (MFP) (TC 8.A.1) family.</text>
</comment>
<evidence type="ECO:0000256" key="1">
    <source>
        <dbReference type="ARBA" id="ARBA00009477"/>
    </source>
</evidence>
<dbReference type="GO" id="GO:0015562">
    <property type="term" value="F:efflux transmembrane transporter activity"/>
    <property type="evidence" value="ECO:0007669"/>
    <property type="project" value="TreeGrafter"/>
</dbReference>
<name>A0A327JHX1_9HYPH</name>
<keyword evidence="3" id="KW-0732">Signal</keyword>
<dbReference type="EMBL" id="NPEV01000044">
    <property type="protein sequence ID" value="RAI25581.1"/>
    <property type="molecule type" value="Genomic_DNA"/>
</dbReference>
<organism evidence="5 6">
    <name type="scientific">Rhodobium orientis</name>
    <dbReference type="NCBI Taxonomy" id="34017"/>
    <lineage>
        <taxon>Bacteria</taxon>
        <taxon>Pseudomonadati</taxon>
        <taxon>Pseudomonadota</taxon>
        <taxon>Alphaproteobacteria</taxon>
        <taxon>Hyphomicrobiales</taxon>
        <taxon>Rhodobiaceae</taxon>
        <taxon>Rhodobium</taxon>
    </lineage>
</organism>
<evidence type="ECO:0000256" key="2">
    <source>
        <dbReference type="SAM" id="Coils"/>
    </source>
</evidence>
<dbReference type="SUPFAM" id="SSF111369">
    <property type="entry name" value="HlyD-like secretion proteins"/>
    <property type="match status" value="2"/>
</dbReference>
<dbReference type="OrthoDB" id="9806939at2"/>
<dbReference type="NCBIfam" id="TIGR01730">
    <property type="entry name" value="RND_mfp"/>
    <property type="match status" value="1"/>
</dbReference>
<feature type="coiled-coil region" evidence="2">
    <location>
        <begin position="166"/>
        <end position="193"/>
    </location>
</feature>
<feature type="chain" id="PRO_5016327845" description="Multidrug resistance protein MdtA-like barrel-sandwich hybrid domain-containing protein" evidence="3">
    <location>
        <begin position="20"/>
        <end position="389"/>
    </location>
</feature>
<dbReference type="InterPro" id="IPR006143">
    <property type="entry name" value="RND_pump_MFP"/>
</dbReference>
<evidence type="ECO:0000313" key="6">
    <source>
        <dbReference type="Proteomes" id="UP000249299"/>
    </source>
</evidence>
<dbReference type="GO" id="GO:1990281">
    <property type="term" value="C:efflux pump complex"/>
    <property type="evidence" value="ECO:0007669"/>
    <property type="project" value="TreeGrafter"/>
</dbReference>
<reference evidence="5 6" key="1">
    <citation type="submission" date="2017-07" db="EMBL/GenBank/DDBJ databases">
        <title>Draft Genome Sequences of Select Purple Nonsulfur Bacteria.</title>
        <authorList>
            <person name="Lasarre B."/>
            <person name="Mckinlay J.B."/>
        </authorList>
    </citation>
    <scope>NUCLEOTIDE SEQUENCE [LARGE SCALE GENOMIC DNA]</scope>
    <source>
        <strain evidence="5 6">DSM 11290</strain>
    </source>
</reference>
<dbReference type="Gene3D" id="2.40.50.100">
    <property type="match status" value="2"/>
</dbReference>